<dbReference type="EMBL" id="MFQE01000077">
    <property type="protein sequence ID" value="OGH69543.1"/>
    <property type="molecule type" value="Genomic_DNA"/>
</dbReference>
<name>A0A1F6MDI3_9BACT</name>
<comment type="caution">
    <text evidence="1">The sequence shown here is derived from an EMBL/GenBank/DDBJ whole genome shotgun (WGS) entry which is preliminary data.</text>
</comment>
<proteinExistence type="predicted"/>
<sequence length="208" mass="23407">MEAGVQGIEMDLTVHEGQFLAGHPIALRERKIPFVPAQEFLQRLFGLPAASVLIEIKAAVWNQAAQRAEFGEGELAIILSEIEPIARLGVASEWSITFGYQNDEFIRAVRPDQLRGIPGRRIFRPKDATEAALRSMIMVGVRNYHVMTLGHSDQRLRDLLARHRELATRLGVALGSIYDNEPGHDRILWEYFPEADFMTDNAIAFVNT</sequence>
<protein>
    <submittedName>
        <fullName evidence="1">Uncharacterized protein</fullName>
    </submittedName>
</protein>
<organism evidence="1 2">
    <name type="scientific">Candidatus Magasanikbacteria bacterium RIFCSPHIGHO2_02_FULL_51_14</name>
    <dbReference type="NCBI Taxonomy" id="1798683"/>
    <lineage>
        <taxon>Bacteria</taxon>
        <taxon>Candidatus Magasanikiibacteriota</taxon>
    </lineage>
</organism>
<dbReference type="Proteomes" id="UP000177457">
    <property type="component" value="Unassembled WGS sequence"/>
</dbReference>
<reference evidence="1 2" key="1">
    <citation type="journal article" date="2016" name="Nat. Commun.">
        <title>Thousands of microbial genomes shed light on interconnected biogeochemical processes in an aquifer system.</title>
        <authorList>
            <person name="Anantharaman K."/>
            <person name="Brown C.T."/>
            <person name="Hug L.A."/>
            <person name="Sharon I."/>
            <person name="Castelle C.J."/>
            <person name="Probst A.J."/>
            <person name="Thomas B.C."/>
            <person name="Singh A."/>
            <person name="Wilkins M.J."/>
            <person name="Karaoz U."/>
            <person name="Brodie E.L."/>
            <person name="Williams K.H."/>
            <person name="Hubbard S.S."/>
            <person name="Banfield J.F."/>
        </authorList>
    </citation>
    <scope>NUCLEOTIDE SEQUENCE [LARGE SCALE GENOMIC DNA]</scope>
</reference>
<gene>
    <name evidence="1" type="ORF">A3C90_00300</name>
</gene>
<evidence type="ECO:0000313" key="2">
    <source>
        <dbReference type="Proteomes" id="UP000177457"/>
    </source>
</evidence>
<dbReference type="AlphaFoldDB" id="A0A1F6MDI3"/>
<accession>A0A1F6MDI3</accession>
<evidence type="ECO:0000313" key="1">
    <source>
        <dbReference type="EMBL" id="OGH69543.1"/>
    </source>
</evidence>